<reference evidence="8" key="1">
    <citation type="submission" date="2020-11" db="EMBL/GenBank/DDBJ databases">
        <authorList>
            <person name="Tran Van P."/>
        </authorList>
    </citation>
    <scope>NUCLEOTIDE SEQUENCE</scope>
</reference>
<evidence type="ECO:0000256" key="5">
    <source>
        <dbReference type="ARBA" id="ARBA00023004"/>
    </source>
</evidence>
<organism evidence="8">
    <name type="scientific">Medioppia subpectinata</name>
    <dbReference type="NCBI Taxonomy" id="1979941"/>
    <lineage>
        <taxon>Eukaryota</taxon>
        <taxon>Metazoa</taxon>
        <taxon>Ecdysozoa</taxon>
        <taxon>Arthropoda</taxon>
        <taxon>Chelicerata</taxon>
        <taxon>Arachnida</taxon>
        <taxon>Acari</taxon>
        <taxon>Acariformes</taxon>
        <taxon>Sarcoptiformes</taxon>
        <taxon>Oribatida</taxon>
        <taxon>Brachypylina</taxon>
        <taxon>Oppioidea</taxon>
        <taxon>Oppiidae</taxon>
        <taxon>Medioppia</taxon>
    </lineage>
</organism>
<keyword evidence="4" id="KW-0479">Metal-binding</keyword>
<evidence type="ECO:0000256" key="2">
    <source>
        <dbReference type="ARBA" id="ARBA00022617"/>
    </source>
</evidence>
<dbReference type="Proteomes" id="UP000759131">
    <property type="component" value="Unassembled WGS sequence"/>
</dbReference>
<keyword evidence="2 6" id="KW-0349">Heme</keyword>
<evidence type="ECO:0000313" key="9">
    <source>
        <dbReference type="Proteomes" id="UP000759131"/>
    </source>
</evidence>
<dbReference type="PANTHER" id="PTHR47217:SF1">
    <property type="entry name" value="GLOBIN-LIKE PROTEIN"/>
    <property type="match status" value="1"/>
</dbReference>
<feature type="non-terminal residue" evidence="8">
    <location>
        <position position="1"/>
    </location>
</feature>
<accession>A0A7R9KY85</accession>
<dbReference type="Pfam" id="PF00042">
    <property type="entry name" value="Globin"/>
    <property type="match status" value="1"/>
</dbReference>
<dbReference type="GO" id="GO:0020037">
    <property type="term" value="F:heme binding"/>
    <property type="evidence" value="ECO:0007669"/>
    <property type="project" value="InterPro"/>
</dbReference>
<dbReference type="InterPro" id="IPR000408">
    <property type="entry name" value="Reg_chr_condens"/>
</dbReference>
<dbReference type="InterPro" id="IPR009050">
    <property type="entry name" value="Globin-like_sf"/>
</dbReference>
<dbReference type="InterPro" id="IPR000971">
    <property type="entry name" value="Globin"/>
</dbReference>
<dbReference type="GO" id="GO:0005344">
    <property type="term" value="F:oxygen carrier activity"/>
    <property type="evidence" value="ECO:0007669"/>
    <property type="project" value="UniProtKB-KW"/>
</dbReference>
<dbReference type="InterPro" id="IPR009091">
    <property type="entry name" value="RCC1/BLIP-II"/>
</dbReference>
<evidence type="ECO:0000256" key="6">
    <source>
        <dbReference type="RuleBase" id="RU000356"/>
    </source>
</evidence>
<comment type="similarity">
    <text evidence="6">Belongs to the globin family.</text>
</comment>
<evidence type="ECO:0000313" key="8">
    <source>
        <dbReference type="EMBL" id="CAD7631310.1"/>
    </source>
</evidence>
<dbReference type="InterPro" id="IPR044399">
    <property type="entry name" value="Mb-like_M"/>
</dbReference>
<evidence type="ECO:0000259" key="7">
    <source>
        <dbReference type="PROSITE" id="PS01033"/>
    </source>
</evidence>
<dbReference type="AlphaFoldDB" id="A0A7R9KY85"/>
<dbReference type="SUPFAM" id="SSF46458">
    <property type="entry name" value="Globin-like"/>
    <property type="match status" value="1"/>
</dbReference>
<dbReference type="GO" id="GO:0046872">
    <property type="term" value="F:metal ion binding"/>
    <property type="evidence" value="ECO:0007669"/>
    <property type="project" value="UniProtKB-KW"/>
</dbReference>
<protein>
    <recommendedName>
        <fullName evidence="7">Globin domain-containing protein</fullName>
    </recommendedName>
</protein>
<dbReference type="SUPFAM" id="SSF50985">
    <property type="entry name" value="RCC1/BLIP-II"/>
    <property type="match status" value="1"/>
</dbReference>
<proteinExistence type="inferred from homology"/>
<name>A0A7R9KY85_9ACAR</name>
<evidence type="ECO:0000256" key="4">
    <source>
        <dbReference type="ARBA" id="ARBA00022723"/>
    </source>
</evidence>
<keyword evidence="1 6" id="KW-0813">Transport</keyword>
<dbReference type="OrthoDB" id="436496at2759"/>
<keyword evidence="3 6" id="KW-0561">Oxygen transport</keyword>
<dbReference type="PANTHER" id="PTHR47217">
    <property type="entry name" value="GLOBIN-LIKE PROTEIN"/>
    <property type="match status" value="1"/>
</dbReference>
<feature type="domain" description="Globin" evidence="7">
    <location>
        <begin position="9"/>
        <end position="157"/>
    </location>
</feature>
<dbReference type="CDD" id="cd01040">
    <property type="entry name" value="Mb-like"/>
    <property type="match status" value="1"/>
</dbReference>
<gene>
    <name evidence="8" type="ORF">OSB1V03_LOCUS11719</name>
</gene>
<sequence>MSQQKDQAGLTETERDFVRNTWELVRQDVPGNGSDLFLRLFDENPEYQALFKAFKSVPKAELRYNKRFVAHVTNVMYTLSMIVDNIDETEVLVEMLTKMADNHRRHKSTVQMFVNLKTSLFGLLTDKLGPNVMTADAVNAWDKTYSVIVSPSRLLFPGGDHKIRQVHCGDSTSFAVTTEGLVFGWGRNDGHQLGHNRPDPVFGPLLVEGLHSIHTVCPAPPNNTYFMTENGLLYFSGKYVATDGQVLFHRRPALIET</sequence>
<keyword evidence="5" id="KW-0408">Iron</keyword>
<dbReference type="EMBL" id="OC863847">
    <property type="protein sequence ID" value="CAD7631310.1"/>
    <property type="molecule type" value="Genomic_DNA"/>
</dbReference>
<dbReference type="PROSITE" id="PS01033">
    <property type="entry name" value="GLOBIN"/>
    <property type="match status" value="1"/>
</dbReference>
<evidence type="ECO:0000256" key="3">
    <source>
        <dbReference type="ARBA" id="ARBA00022621"/>
    </source>
</evidence>
<evidence type="ECO:0000256" key="1">
    <source>
        <dbReference type="ARBA" id="ARBA00022448"/>
    </source>
</evidence>
<dbReference type="InterPro" id="IPR012292">
    <property type="entry name" value="Globin/Proto"/>
</dbReference>
<keyword evidence="9" id="KW-1185">Reference proteome</keyword>
<dbReference type="Pfam" id="PF00415">
    <property type="entry name" value="RCC1"/>
    <property type="match status" value="1"/>
</dbReference>
<dbReference type="GO" id="GO:0019825">
    <property type="term" value="F:oxygen binding"/>
    <property type="evidence" value="ECO:0007669"/>
    <property type="project" value="InterPro"/>
</dbReference>
<dbReference type="EMBL" id="CAJPIZ010009272">
    <property type="protein sequence ID" value="CAG2111740.1"/>
    <property type="molecule type" value="Genomic_DNA"/>
</dbReference>
<dbReference type="Gene3D" id="1.10.490.10">
    <property type="entry name" value="Globins"/>
    <property type="match status" value="1"/>
</dbReference>